<evidence type="ECO:0000256" key="10">
    <source>
        <dbReference type="PIRSR" id="PIRSR602481-1"/>
    </source>
</evidence>
<keyword evidence="6 10" id="KW-0862">Zinc</keyword>
<dbReference type="Proteomes" id="UP000051096">
    <property type="component" value="Unassembled WGS sequence"/>
</dbReference>
<dbReference type="GO" id="GO:0008270">
    <property type="term" value="F:zinc ion binding"/>
    <property type="evidence" value="ECO:0007669"/>
    <property type="project" value="TreeGrafter"/>
</dbReference>
<comment type="cofactor">
    <cofactor evidence="10">
        <name>Zn(2+)</name>
        <dbReference type="ChEBI" id="CHEBI:29105"/>
    </cofactor>
    <text evidence="10">Binds 1 zinc ion per subunit.</text>
</comment>
<name>A0A0S8G5U5_UNCW3</name>
<evidence type="ECO:0000256" key="2">
    <source>
        <dbReference type="ARBA" id="ARBA00007957"/>
    </source>
</evidence>
<dbReference type="PANTHER" id="PTHR33202:SF8">
    <property type="entry name" value="PEROXIDE-RESPONSIVE REPRESSOR PERR"/>
    <property type="match status" value="1"/>
</dbReference>
<dbReference type="InterPro" id="IPR036390">
    <property type="entry name" value="WH_DNA-bd_sf"/>
</dbReference>
<dbReference type="EMBL" id="LJUO01000181">
    <property type="protein sequence ID" value="KPK68160.1"/>
    <property type="molecule type" value="Genomic_DNA"/>
</dbReference>
<evidence type="ECO:0000256" key="9">
    <source>
        <dbReference type="ARBA" id="ARBA00023163"/>
    </source>
</evidence>
<keyword evidence="5 10" id="KW-0479">Metal-binding</keyword>
<evidence type="ECO:0008006" key="13">
    <source>
        <dbReference type="Google" id="ProtNLM"/>
    </source>
</evidence>
<dbReference type="SUPFAM" id="SSF46785">
    <property type="entry name" value="Winged helix' DNA-binding domain"/>
    <property type="match status" value="1"/>
</dbReference>
<gene>
    <name evidence="11" type="ORF">AMJ87_12265</name>
</gene>
<feature type="binding site" evidence="10">
    <location>
        <position position="96"/>
    </location>
    <ligand>
        <name>Zn(2+)</name>
        <dbReference type="ChEBI" id="CHEBI:29105"/>
    </ligand>
</feature>
<dbReference type="Gene3D" id="3.30.1490.190">
    <property type="match status" value="1"/>
</dbReference>
<evidence type="ECO:0000256" key="6">
    <source>
        <dbReference type="ARBA" id="ARBA00022833"/>
    </source>
</evidence>
<feature type="binding site" evidence="10">
    <location>
        <position position="136"/>
    </location>
    <ligand>
        <name>Zn(2+)</name>
        <dbReference type="ChEBI" id="CHEBI:29105"/>
    </ligand>
</feature>
<keyword evidence="9" id="KW-0804">Transcription</keyword>
<keyword evidence="8" id="KW-0238">DNA-binding</keyword>
<evidence type="ECO:0000256" key="1">
    <source>
        <dbReference type="ARBA" id="ARBA00004496"/>
    </source>
</evidence>
<evidence type="ECO:0000256" key="7">
    <source>
        <dbReference type="ARBA" id="ARBA00023015"/>
    </source>
</evidence>
<proteinExistence type="inferred from homology"/>
<dbReference type="GO" id="GO:0000976">
    <property type="term" value="F:transcription cis-regulatory region binding"/>
    <property type="evidence" value="ECO:0007669"/>
    <property type="project" value="TreeGrafter"/>
</dbReference>
<dbReference type="InterPro" id="IPR002481">
    <property type="entry name" value="FUR"/>
</dbReference>
<keyword evidence="4" id="KW-0678">Repressor</keyword>
<dbReference type="GO" id="GO:1900376">
    <property type="term" value="P:regulation of secondary metabolite biosynthetic process"/>
    <property type="evidence" value="ECO:0007669"/>
    <property type="project" value="TreeGrafter"/>
</dbReference>
<evidence type="ECO:0000256" key="8">
    <source>
        <dbReference type="ARBA" id="ARBA00023125"/>
    </source>
</evidence>
<dbReference type="InterPro" id="IPR036388">
    <property type="entry name" value="WH-like_DNA-bd_sf"/>
</dbReference>
<dbReference type="PANTHER" id="PTHR33202">
    <property type="entry name" value="ZINC UPTAKE REGULATION PROTEIN"/>
    <property type="match status" value="1"/>
</dbReference>
<evidence type="ECO:0000313" key="11">
    <source>
        <dbReference type="EMBL" id="KPK68160.1"/>
    </source>
</evidence>
<evidence type="ECO:0000256" key="4">
    <source>
        <dbReference type="ARBA" id="ARBA00022491"/>
    </source>
</evidence>
<dbReference type="Gene3D" id="1.10.10.10">
    <property type="entry name" value="Winged helix-like DNA-binding domain superfamily/Winged helix DNA-binding domain"/>
    <property type="match status" value="1"/>
</dbReference>
<accession>A0A0S8G5U5</accession>
<comment type="similarity">
    <text evidence="2">Belongs to the Fur family.</text>
</comment>
<dbReference type="GO" id="GO:0003700">
    <property type="term" value="F:DNA-binding transcription factor activity"/>
    <property type="evidence" value="ECO:0007669"/>
    <property type="project" value="InterPro"/>
</dbReference>
<dbReference type="GO" id="GO:0045892">
    <property type="term" value="P:negative regulation of DNA-templated transcription"/>
    <property type="evidence" value="ECO:0007669"/>
    <property type="project" value="TreeGrafter"/>
</dbReference>
<evidence type="ECO:0000256" key="3">
    <source>
        <dbReference type="ARBA" id="ARBA00022490"/>
    </source>
</evidence>
<sequence length="144" mass="16540">MITNMERLKNTLTANGLKPTYQRLKILEYLETHVDAHPTVEAIYEALVKKIPTMSMTTVYNTLNTFIAKNLASAVTITGTELRYDCVTTPHHHFLCQRCNKIYDVEIKCPIIDRNYVDGHQIDEIHGYLKGICKQCLAKERAKK</sequence>
<keyword evidence="7" id="KW-0805">Transcription regulation</keyword>
<dbReference type="FunFam" id="1.10.10.10:FF:000007">
    <property type="entry name" value="Ferric uptake regulation protein"/>
    <property type="match status" value="1"/>
</dbReference>
<dbReference type="Pfam" id="PF01475">
    <property type="entry name" value="FUR"/>
    <property type="match status" value="1"/>
</dbReference>
<comment type="caution">
    <text evidence="11">The sequence shown here is derived from an EMBL/GenBank/DDBJ whole genome shotgun (WGS) entry which is preliminary data.</text>
</comment>
<protein>
    <recommendedName>
        <fullName evidence="13">Fur family transcriptional regulator</fullName>
    </recommendedName>
</protein>
<feature type="binding site" evidence="10">
    <location>
        <position position="99"/>
    </location>
    <ligand>
        <name>Zn(2+)</name>
        <dbReference type="ChEBI" id="CHEBI:29105"/>
    </ligand>
</feature>
<evidence type="ECO:0000313" key="12">
    <source>
        <dbReference type="Proteomes" id="UP000051096"/>
    </source>
</evidence>
<comment type="subcellular location">
    <subcellularLocation>
        <location evidence="1">Cytoplasm</location>
    </subcellularLocation>
</comment>
<dbReference type="CDD" id="cd07153">
    <property type="entry name" value="Fur_like"/>
    <property type="match status" value="1"/>
</dbReference>
<dbReference type="InterPro" id="IPR043135">
    <property type="entry name" value="Fur_C"/>
</dbReference>
<feature type="binding site" evidence="10">
    <location>
        <position position="133"/>
    </location>
    <ligand>
        <name>Zn(2+)</name>
        <dbReference type="ChEBI" id="CHEBI:29105"/>
    </ligand>
</feature>
<keyword evidence="3" id="KW-0963">Cytoplasm</keyword>
<dbReference type="GO" id="GO:0005737">
    <property type="term" value="C:cytoplasm"/>
    <property type="evidence" value="ECO:0007669"/>
    <property type="project" value="UniProtKB-SubCell"/>
</dbReference>
<evidence type="ECO:0000256" key="5">
    <source>
        <dbReference type="ARBA" id="ARBA00022723"/>
    </source>
</evidence>
<reference evidence="11 12" key="1">
    <citation type="journal article" date="2015" name="Microbiome">
        <title>Genomic resolution of linkages in carbon, nitrogen, and sulfur cycling among widespread estuary sediment bacteria.</title>
        <authorList>
            <person name="Baker B.J."/>
            <person name="Lazar C.S."/>
            <person name="Teske A.P."/>
            <person name="Dick G.J."/>
        </authorList>
    </citation>
    <scope>NUCLEOTIDE SEQUENCE [LARGE SCALE GENOMIC DNA]</scope>
    <source>
        <strain evidence="11">SM23_60</strain>
    </source>
</reference>
<organism evidence="11 12">
    <name type="scientific">candidate division WOR_3 bacterium SM23_60</name>
    <dbReference type="NCBI Taxonomy" id="1703780"/>
    <lineage>
        <taxon>Bacteria</taxon>
        <taxon>Bacteria division WOR-3</taxon>
    </lineage>
</organism>
<dbReference type="AlphaFoldDB" id="A0A0S8G5U5"/>